<dbReference type="AlphaFoldDB" id="A0A9P0MP13"/>
<accession>A0A9P0MP13</accession>
<organism evidence="1 2">
    <name type="scientific">Nezara viridula</name>
    <name type="common">Southern green stink bug</name>
    <name type="synonym">Cimex viridulus</name>
    <dbReference type="NCBI Taxonomy" id="85310"/>
    <lineage>
        <taxon>Eukaryota</taxon>
        <taxon>Metazoa</taxon>
        <taxon>Ecdysozoa</taxon>
        <taxon>Arthropoda</taxon>
        <taxon>Hexapoda</taxon>
        <taxon>Insecta</taxon>
        <taxon>Pterygota</taxon>
        <taxon>Neoptera</taxon>
        <taxon>Paraneoptera</taxon>
        <taxon>Hemiptera</taxon>
        <taxon>Heteroptera</taxon>
        <taxon>Panheteroptera</taxon>
        <taxon>Pentatomomorpha</taxon>
        <taxon>Pentatomoidea</taxon>
        <taxon>Pentatomidae</taxon>
        <taxon>Pentatominae</taxon>
        <taxon>Nezara</taxon>
    </lineage>
</organism>
<evidence type="ECO:0000313" key="1">
    <source>
        <dbReference type="EMBL" id="CAH1399520.1"/>
    </source>
</evidence>
<evidence type="ECO:0000313" key="2">
    <source>
        <dbReference type="Proteomes" id="UP001152798"/>
    </source>
</evidence>
<keyword evidence="2" id="KW-1185">Reference proteome</keyword>
<name>A0A9P0MP13_NEZVI</name>
<protein>
    <submittedName>
        <fullName evidence="1">Uncharacterized protein</fullName>
    </submittedName>
</protein>
<dbReference type="EMBL" id="OV725080">
    <property type="protein sequence ID" value="CAH1399520.1"/>
    <property type="molecule type" value="Genomic_DNA"/>
</dbReference>
<sequence>TAPQSSIFCEKGVKIAAKNYQLLEPVAKLLNDTLLEVIGLSSRIPLPLKRIGQLSTGCKRTYLPRIGSR</sequence>
<gene>
    <name evidence="1" type="ORF">NEZAVI_LOCUS8952</name>
</gene>
<reference evidence="1" key="1">
    <citation type="submission" date="2022-01" db="EMBL/GenBank/DDBJ databases">
        <authorList>
            <person name="King R."/>
        </authorList>
    </citation>
    <scope>NUCLEOTIDE SEQUENCE</scope>
</reference>
<proteinExistence type="predicted"/>
<feature type="non-terminal residue" evidence="1">
    <location>
        <position position="1"/>
    </location>
</feature>
<dbReference type="Proteomes" id="UP001152798">
    <property type="component" value="Chromosome 4"/>
</dbReference>